<dbReference type="EMBL" id="JAUCAQ010000014">
    <property type="protein sequence ID" value="MDM7646813.1"/>
    <property type="molecule type" value="Genomic_DNA"/>
</dbReference>
<evidence type="ECO:0000313" key="1">
    <source>
        <dbReference type="EMBL" id="MDM7646813.1"/>
    </source>
</evidence>
<evidence type="ECO:0000313" key="2">
    <source>
        <dbReference type="Proteomes" id="UP001242903"/>
    </source>
</evidence>
<accession>A0ABT7RZU5</accession>
<organism evidence="1 2">
    <name type="scientific">Leuconostoc falkenbergense</name>
    <dbReference type="NCBI Taxonomy" id="2766470"/>
    <lineage>
        <taxon>Bacteria</taxon>
        <taxon>Bacillati</taxon>
        <taxon>Bacillota</taxon>
        <taxon>Bacilli</taxon>
        <taxon>Lactobacillales</taxon>
        <taxon>Lactobacillaceae</taxon>
        <taxon>Leuconostoc</taxon>
    </lineage>
</organism>
<sequence>MREQQIQNEARIALSKDEHTQFRINTGTVITRDGRPFSSGTPKGFFDLVGYRKQDKQIFFIDMKTKTGRIRDDQIKFSIKLKKDNVIHGIARSPEDALKIVNEGLIGYGLEKYV</sequence>
<dbReference type="RefSeq" id="WP_289456661.1">
    <property type="nucleotide sequence ID" value="NZ_JAUCAQ010000014.1"/>
</dbReference>
<reference evidence="1 2" key="1">
    <citation type="submission" date="2023-06" db="EMBL/GenBank/DDBJ databases">
        <title>Draft Genome Sequences of lactic acid bacteria strains isolated from fermented milk products.</title>
        <authorList>
            <person name="Elcheninov A.G."/>
            <person name="Klyukina A."/>
            <person name="Zayulina K.S."/>
            <person name="Gavirova L.A."/>
            <person name="Shcherbakova P.A."/>
            <person name="Shestakov A.I."/>
            <person name="Kublanov I.V."/>
            <person name="Kochetkova T.V."/>
        </authorList>
    </citation>
    <scope>NUCLEOTIDE SEQUENCE [LARGE SCALE GENOMIC DNA]</scope>
    <source>
        <strain evidence="1 2">TOM.81</strain>
    </source>
</reference>
<proteinExistence type="predicted"/>
<name>A0ABT7RZU5_9LACO</name>
<dbReference type="Proteomes" id="UP001242903">
    <property type="component" value="Unassembled WGS sequence"/>
</dbReference>
<gene>
    <name evidence="1" type="ORF">QUE93_07265</name>
</gene>
<protein>
    <submittedName>
        <fullName evidence="1">VRR-NUC domain-containing protein</fullName>
    </submittedName>
</protein>
<dbReference type="InterPro" id="IPR011856">
    <property type="entry name" value="tRNA_endonuc-like_dom_sf"/>
</dbReference>
<dbReference type="Gene3D" id="3.40.1350.10">
    <property type="match status" value="1"/>
</dbReference>
<keyword evidence="2" id="KW-1185">Reference proteome</keyword>
<comment type="caution">
    <text evidence="1">The sequence shown here is derived from an EMBL/GenBank/DDBJ whole genome shotgun (WGS) entry which is preliminary data.</text>
</comment>